<dbReference type="PANTHER" id="PTHR33361">
    <property type="entry name" value="GLR0591 PROTEIN"/>
    <property type="match status" value="1"/>
</dbReference>
<feature type="signal peptide" evidence="1">
    <location>
        <begin position="1"/>
        <end position="22"/>
    </location>
</feature>
<dbReference type="InterPro" id="IPR010281">
    <property type="entry name" value="DUF885"/>
</dbReference>
<organism evidence="2 3">
    <name type="scientific">Phenylobacterium haematophilum</name>
    <dbReference type="NCBI Taxonomy" id="98513"/>
    <lineage>
        <taxon>Bacteria</taxon>
        <taxon>Pseudomonadati</taxon>
        <taxon>Pseudomonadota</taxon>
        <taxon>Alphaproteobacteria</taxon>
        <taxon>Caulobacterales</taxon>
        <taxon>Caulobacteraceae</taxon>
        <taxon>Phenylobacterium</taxon>
    </lineage>
</organism>
<gene>
    <name evidence="2" type="ORF">GGQ61_000450</name>
</gene>
<comment type="caution">
    <text evidence="2">The sequence shown here is derived from an EMBL/GenBank/DDBJ whole genome shotgun (WGS) entry which is preliminary data.</text>
</comment>
<name>A0A839ZWG1_9CAUL</name>
<protein>
    <submittedName>
        <fullName evidence="2">Uncharacterized protein (DUF885 family)</fullName>
    </submittedName>
</protein>
<dbReference type="AlphaFoldDB" id="A0A839ZWG1"/>
<keyword evidence="3" id="KW-1185">Reference proteome</keyword>
<accession>A0A839ZWG1</accession>
<keyword evidence="1" id="KW-0732">Signal</keyword>
<proteinExistence type="predicted"/>
<reference evidence="2 3" key="1">
    <citation type="submission" date="2020-08" db="EMBL/GenBank/DDBJ databases">
        <title>Genomic Encyclopedia of Type Strains, Phase IV (KMG-IV): sequencing the most valuable type-strain genomes for metagenomic binning, comparative biology and taxonomic classification.</title>
        <authorList>
            <person name="Goeker M."/>
        </authorList>
    </citation>
    <scope>NUCLEOTIDE SEQUENCE [LARGE SCALE GENOMIC DNA]</scope>
    <source>
        <strain evidence="2 3">DSM 21793</strain>
    </source>
</reference>
<dbReference type="Proteomes" id="UP000530564">
    <property type="component" value="Unassembled WGS sequence"/>
</dbReference>
<sequence length="605" mass="65494">MLNRRHLLLAGAATLTATPAAAQSTDGRRLTALMDQAMQAALAASPQLMTLTGLDIGANAAAKHQLDDRSKVSLAKMKGLFERMAADLRPFDPTALRGGDLLNYQTAAYLADVTLQGYAFPYGDPGVGGAIPYIVSQLSGNYRSIPSFLGTQHTIATVDDAEAYLDRLAAFGPSLDQETERASADFALGATPPDFILRATSGQLSAMLAPAPTASELVTNLTRRTSENGLDGDWATRAAAIVETTVYPALRRQLALQQQALPTASHDAGCWRLPQGEAYYRFAVRSFTTTDMGGDDIHRLGLQRVAELTAQADEILKQQGLSQGSVGQRISALRRRPDQIYPNTDAGRAQLLVDMNDMAEAMRKRLPGYFGALPKAPVEIARVPATIEAGAPGGSYQPGSVDGSRPGIFYINLRDTAEQPRLDLLTLVHHEVLPGHHLQIALAMEANGLPLMRRMPLFSGYSEGWALYAEQLSDEIGAFENDPLARLGYLASLLFRAARLVVDSGLHHKRWGREQAITYMVETLGDKETSVTREVERYCVQPGQASSYMLGHEIWVKARETARARLGDAFDIRAFHDAGLLYGAMPLSVLSAHLDGWARNGGRVA</sequence>
<feature type="chain" id="PRO_5032334277" evidence="1">
    <location>
        <begin position="23"/>
        <end position="605"/>
    </location>
</feature>
<dbReference type="EMBL" id="JACIDK010000001">
    <property type="protein sequence ID" value="MBB3889753.1"/>
    <property type="molecule type" value="Genomic_DNA"/>
</dbReference>
<dbReference type="Pfam" id="PF05960">
    <property type="entry name" value="DUF885"/>
    <property type="match status" value="1"/>
</dbReference>
<evidence type="ECO:0000256" key="1">
    <source>
        <dbReference type="SAM" id="SignalP"/>
    </source>
</evidence>
<evidence type="ECO:0000313" key="2">
    <source>
        <dbReference type="EMBL" id="MBB3889753.1"/>
    </source>
</evidence>
<dbReference type="PANTHER" id="PTHR33361:SF2">
    <property type="entry name" value="DUF885 DOMAIN-CONTAINING PROTEIN"/>
    <property type="match status" value="1"/>
</dbReference>
<evidence type="ECO:0000313" key="3">
    <source>
        <dbReference type="Proteomes" id="UP000530564"/>
    </source>
</evidence>
<dbReference type="RefSeq" id="WP_183769750.1">
    <property type="nucleotide sequence ID" value="NZ_JACIDK010000001.1"/>
</dbReference>